<organism evidence="2 3">
    <name type="scientific">Nocardioides potassii</name>
    <dbReference type="NCBI Taxonomy" id="2911371"/>
    <lineage>
        <taxon>Bacteria</taxon>
        <taxon>Bacillati</taxon>
        <taxon>Actinomycetota</taxon>
        <taxon>Actinomycetes</taxon>
        <taxon>Propionibacteriales</taxon>
        <taxon>Nocardioidaceae</taxon>
        <taxon>Nocardioides</taxon>
    </lineage>
</organism>
<feature type="transmembrane region" description="Helical" evidence="1">
    <location>
        <begin position="20"/>
        <end position="39"/>
    </location>
</feature>
<name>A0ABS9H8W3_9ACTN</name>
<proteinExistence type="predicted"/>
<reference evidence="2 3" key="1">
    <citation type="submission" date="2022-01" db="EMBL/GenBank/DDBJ databases">
        <title>Nocardioides sp. nov., an actinomycete isolated from mining soil.</title>
        <authorList>
            <person name="Liu L."/>
        </authorList>
    </citation>
    <scope>NUCLEOTIDE SEQUENCE [LARGE SCALE GENOMIC DNA]</scope>
    <source>
        <strain evidence="2 3">KLBMP 9356</strain>
    </source>
</reference>
<feature type="transmembrane region" description="Helical" evidence="1">
    <location>
        <begin position="104"/>
        <end position="125"/>
    </location>
</feature>
<keyword evidence="1" id="KW-1133">Transmembrane helix</keyword>
<keyword evidence="1" id="KW-0812">Transmembrane</keyword>
<feature type="transmembrane region" description="Helical" evidence="1">
    <location>
        <begin position="78"/>
        <end position="98"/>
    </location>
</feature>
<feature type="transmembrane region" description="Helical" evidence="1">
    <location>
        <begin position="162"/>
        <end position="180"/>
    </location>
</feature>
<evidence type="ECO:0008006" key="4">
    <source>
        <dbReference type="Google" id="ProtNLM"/>
    </source>
</evidence>
<protein>
    <recommendedName>
        <fullName evidence="4">DUF308 domain-containing protein</fullName>
    </recommendedName>
</protein>
<evidence type="ECO:0000256" key="1">
    <source>
        <dbReference type="SAM" id="Phobius"/>
    </source>
</evidence>
<dbReference type="Proteomes" id="UP001201161">
    <property type="component" value="Unassembled WGS sequence"/>
</dbReference>
<feature type="transmembrane region" description="Helical" evidence="1">
    <location>
        <begin position="132"/>
        <end position="150"/>
    </location>
</feature>
<evidence type="ECO:0000313" key="3">
    <source>
        <dbReference type="Proteomes" id="UP001201161"/>
    </source>
</evidence>
<accession>A0ABS9H8W3</accession>
<keyword evidence="3" id="KW-1185">Reference proteome</keyword>
<dbReference type="EMBL" id="JAKJHZ010000003">
    <property type="protein sequence ID" value="MCF6376666.1"/>
    <property type="molecule type" value="Genomic_DNA"/>
</dbReference>
<gene>
    <name evidence="2" type="ORF">L2K70_03540</name>
</gene>
<keyword evidence="1" id="KW-0472">Membrane</keyword>
<sequence length="193" mass="19550">MSTALSAPPAVVPTGLSRIYLTRAAFAFAWAVLIAATSTSDTLSAPVFALALLYPAVDLAAVLVDARSATAAGRPTSVLLLNAVISLAAVVGIALAGTDDVGDVVLVWGAWAIASGGVQLVVAVLRRSLGGQWPLILSGGISVLAGVGFLASAADSTSLRPLAGYATLGGLFFLVSGLRLRRTTHHTETTEVR</sequence>
<feature type="transmembrane region" description="Helical" evidence="1">
    <location>
        <begin position="45"/>
        <end position="66"/>
    </location>
</feature>
<evidence type="ECO:0000313" key="2">
    <source>
        <dbReference type="EMBL" id="MCF6376666.1"/>
    </source>
</evidence>
<dbReference type="RefSeq" id="WP_236399068.1">
    <property type="nucleotide sequence ID" value="NZ_JAKJHZ010000003.1"/>
</dbReference>
<comment type="caution">
    <text evidence="2">The sequence shown here is derived from an EMBL/GenBank/DDBJ whole genome shotgun (WGS) entry which is preliminary data.</text>
</comment>